<sequence length="861" mass="99198">YYIRAIHECEDHARKQYYPEELKSYPQKDFVKLLVRDGCFIVEYFLRNFFKVDLDMADDSGWVPSLLRRDLMLFENQIPYFVLVKLFEETHIGDVRVREISPYLMDLALRSLGVEGDLPQVKPQEVDKALHLLHLLHLYHRRRLINYDLTEQQQSTADHHSQEVPKMIPNAIELDKAGVKFKKKDDVDSPLKVSFSNGLLEIPSLSVDEETSTRLRNFIAFEQSFNDVKNHFISYAFFMDNIINTESDVALLRKHKIIQSKLGSDKEVANMFNKLCKGTYINYGNHYNAGLFVDVNAYCEVPLNRWRASLKSTHLHESSKHRQDFPRMEVGSSSCDIGASLAAGNMHLPRPTTNVLATSDLVVLQSSMADPLASWMWTSLTEPPQHVGHVVVVNMDVFDGSVPEVVEKFVLPAAPDSDPQEGQVDLKEYSGGGQITGREEIKNPDIAEIEDQMETEEDLISIWRLHSSIREQESEAYEPKIVSIGPLHHGKKRLHAMEQTKWRYVQSLIDRSPNNSIRYYIRAIHECEDHARKQYYPEELKSYPQKDFVKLLVRDGCFIVEYFLRNFFKVDLDMADDSGWVPSLVRRDLMLFENQIPYFVLVKLFEETHIGDVRVREISPNLMDLALRSLGVEGDLPQVKPQEVDKALHLLHLLHLYHRRRLINYDLTEQQQSTAPHSQEVPKMIPNAIELDKAGVKFKKKDDVDSPLKVSFSNGLLEIPSLSVDEETSTRLRNFIAFEQSFNDVKNHFISYAFFMDNIINTESDVALLRKHKIIQSKLGSDKEVANMFNKLCKGTYINYGNHYNAGLFVDVNAYCEVPLNRWRASLKSTHLRNPWTVISLLAGILLISLALIQTIFTIIK</sequence>
<dbReference type="OrthoDB" id="1589813at2759"/>
<dbReference type="PANTHER" id="PTHR31170">
    <property type="entry name" value="BNAC04G53230D PROTEIN"/>
    <property type="match status" value="1"/>
</dbReference>
<keyword evidence="1" id="KW-1133">Transmembrane helix</keyword>
<keyword evidence="3" id="KW-1185">Reference proteome</keyword>
<protein>
    <submittedName>
        <fullName evidence="2">Uncharacterized protein</fullName>
    </submittedName>
</protein>
<accession>A0A843VKX1</accession>
<evidence type="ECO:0000313" key="2">
    <source>
        <dbReference type="EMBL" id="MQL97178.1"/>
    </source>
</evidence>
<dbReference type="InterPro" id="IPR004158">
    <property type="entry name" value="DUF247_pln"/>
</dbReference>
<feature type="non-terminal residue" evidence="2">
    <location>
        <position position="861"/>
    </location>
</feature>
<reference evidence="2" key="1">
    <citation type="submission" date="2017-07" db="EMBL/GenBank/DDBJ databases">
        <title>Taro Niue Genome Assembly and Annotation.</title>
        <authorList>
            <person name="Atibalentja N."/>
            <person name="Keating K."/>
            <person name="Fields C.J."/>
        </authorList>
    </citation>
    <scope>NUCLEOTIDE SEQUENCE</scope>
    <source>
        <strain evidence="2">Niue_2</strain>
        <tissue evidence="2">Leaf</tissue>
    </source>
</reference>
<feature type="transmembrane region" description="Helical" evidence="1">
    <location>
        <begin position="836"/>
        <end position="860"/>
    </location>
</feature>
<organism evidence="2 3">
    <name type="scientific">Colocasia esculenta</name>
    <name type="common">Wild taro</name>
    <name type="synonym">Arum esculentum</name>
    <dbReference type="NCBI Taxonomy" id="4460"/>
    <lineage>
        <taxon>Eukaryota</taxon>
        <taxon>Viridiplantae</taxon>
        <taxon>Streptophyta</taxon>
        <taxon>Embryophyta</taxon>
        <taxon>Tracheophyta</taxon>
        <taxon>Spermatophyta</taxon>
        <taxon>Magnoliopsida</taxon>
        <taxon>Liliopsida</taxon>
        <taxon>Araceae</taxon>
        <taxon>Aroideae</taxon>
        <taxon>Colocasieae</taxon>
        <taxon>Colocasia</taxon>
    </lineage>
</organism>
<gene>
    <name evidence="2" type="ORF">Taro_029867</name>
</gene>
<dbReference type="PANTHER" id="PTHR31170:SF25">
    <property type="entry name" value="BNAA09G04570D PROTEIN"/>
    <property type="match status" value="1"/>
</dbReference>
<evidence type="ECO:0000313" key="3">
    <source>
        <dbReference type="Proteomes" id="UP000652761"/>
    </source>
</evidence>
<dbReference type="EMBL" id="NMUH01002012">
    <property type="protein sequence ID" value="MQL97178.1"/>
    <property type="molecule type" value="Genomic_DNA"/>
</dbReference>
<name>A0A843VKX1_COLES</name>
<dbReference type="Pfam" id="PF03140">
    <property type="entry name" value="DUF247"/>
    <property type="match status" value="2"/>
</dbReference>
<evidence type="ECO:0000256" key="1">
    <source>
        <dbReference type="SAM" id="Phobius"/>
    </source>
</evidence>
<dbReference type="AlphaFoldDB" id="A0A843VKX1"/>
<comment type="caution">
    <text evidence="2">The sequence shown here is derived from an EMBL/GenBank/DDBJ whole genome shotgun (WGS) entry which is preliminary data.</text>
</comment>
<dbReference type="Proteomes" id="UP000652761">
    <property type="component" value="Unassembled WGS sequence"/>
</dbReference>
<proteinExistence type="predicted"/>
<keyword evidence="1" id="KW-0812">Transmembrane</keyword>
<keyword evidence="1" id="KW-0472">Membrane</keyword>